<dbReference type="Proteomes" id="UP000255091">
    <property type="component" value="Unassembled WGS sequence"/>
</dbReference>
<name>A0A380DN86_STAAU</name>
<evidence type="ECO:0000256" key="5">
    <source>
        <dbReference type="ARBA" id="ARBA00023136"/>
    </source>
</evidence>
<dbReference type="PANTHER" id="PTHR42771">
    <property type="entry name" value="IRON(3+)-HYDROXAMATE IMPORT ATP-BINDING PROTEIN FHUC"/>
    <property type="match status" value="1"/>
</dbReference>
<dbReference type="Gene3D" id="3.40.50.300">
    <property type="entry name" value="P-loop containing nucleotide triphosphate hydrolases"/>
    <property type="match status" value="1"/>
</dbReference>
<dbReference type="EMBL" id="UHAP01000001">
    <property type="protein sequence ID" value="SUK35726.1"/>
    <property type="molecule type" value="Genomic_DNA"/>
</dbReference>
<dbReference type="SUPFAM" id="SSF52540">
    <property type="entry name" value="P-loop containing nucleoside triphosphate hydrolases"/>
    <property type="match status" value="1"/>
</dbReference>
<keyword evidence="3" id="KW-1003">Cell membrane</keyword>
<reference evidence="6 7" key="1">
    <citation type="submission" date="2018-06" db="EMBL/GenBank/DDBJ databases">
        <authorList>
            <consortium name="Pathogen Informatics"/>
            <person name="Doyle S."/>
        </authorList>
    </citation>
    <scope>NUCLEOTIDE SEQUENCE [LARGE SCALE GENOMIC DNA]</scope>
    <source>
        <strain evidence="6 7">NCTC6133</strain>
    </source>
</reference>
<evidence type="ECO:0000256" key="2">
    <source>
        <dbReference type="ARBA" id="ARBA00022448"/>
    </source>
</evidence>
<comment type="subcellular location">
    <subcellularLocation>
        <location evidence="1">Cell membrane</location>
        <topology evidence="1">Peripheral membrane protein</topology>
    </subcellularLocation>
</comment>
<evidence type="ECO:0000256" key="4">
    <source>
        <dbReference type="ARBA" id="ARBA00023065"/>
    </source>
</evidence>
<dbReference type="AlphaFoldDB" id="A0A380DN86"/>
<keyword evidence="6" id="KW-0547">Nucleotide-binding</keyword>
<evidence type="ECO:0000256" key="3">
    <source>
        <dbReference type="ARBA" id="ARBA00022475"/>
    </source>
</evidence>
<dbReference type="InterPro" id="IPR051535">
    <property type="entry name" value="Siderophore_ABC-ATPase"/>
</dbReference>
<proteinExistence type="predicted"/>
<dbReference type="PANTHER" id="PTHR42771:SF4">
    <property type="entry name" value="IRON(3+)-HYDROXAMATE IMPORT ATP-BINDING PROTEIN FHUC"/>
    <property type="match status" value="1"/>
</dbReference>
<evidence type="ECO:0000313" key="6">
    <source>
        <dbReference type="EMBL" id="SUK35726.1"/>
    </source>
</evidence>
<sequence length="117" mass="13265">MDCNALAQRTDIIFLDEPTTYLDICHQLEILELVQKLNQEQGCTIVMVLHDINQAIRFSDHLIAMKEGDIIATGSTEDVLTQEILEKVFNIDVVLSKDPKTGKPLLVTYDLCRRAYS</sequence>
<evidence type="ECO:0000256" key="1">
    <source>
        <dbReference type="ARBA" id="ARBA00004202"/>
    </source>
</evidence>
<keyword evidence="4" id="KW-0406">Ion transport</keyword>
<accession>A0A380DN86</accession>
<gene>
    <name evidence="6" type="primary">fhuA_3</name>
    <name evidence="6" type="ORF">NCTC6133_00769</name>
</gene>
<keyword evidence="6" id="KW-0067">ATP-binding</keyword>
<dbReference type="InterPro" id="IPR027417">
    <property type="entry name" value="P-loop_NTPase"/>
</dbReference>
<organism evidence="6 7">
    <name type="scientific">Staphylococcus aureus</name>
    <dbReference type="NCBI Taxonomy" id="1280"/>
    <lineage>
        <taxon>Bacteria</taxon>
        <taxon>Bacillati</taxon>
        <taxon>Bacillota</taxon>
        <taxon>Bacilli</taxon>
        <taxon>Bacillales</taxon>
        <taxon>Staphylococcaceae</taxon>
        <taxon>Staphylococcus</taxon>
    </lineage>
</organism>
<dbReference type="GO" id="GO:0006811">
    <property type="term" value="P:monoatomic ion transport"/>
    <property type="evidence" value="ECO:0007669"/>
    <property type="project" value="UniProtKB-KW"/>
</dbReference>
<keyword evidence="5" id="KW-0472">Membrane</keyword>
<keyword evidence="2" id="KW-0813">Transport</keyword>
<protein>
    <submittedName>
        <fullName evidence="6">Ferrichrome transport ATP-binding protein fhuA</fullName>
    </submittedName>
</protein>
<dbReference type="GO" id="GO:0005886">
    <property type="term" value="C:plasma membrane"/>
    <property type="evidence" value="ECO:0007669"/>
    <property type="project" value="UniProtKB-SubCell"/>
</dbReference>
<dbReference type="GO" id="GO:0005524">
    <property type="term" value="F:ATP binding"/>
    <property type="evidence" value="ECO:0007669"/>
    <property type="project" value="UniProtKB-KW"/>
</dbReference>
<evidence type="ECO:0000313" key="7">
    <source>
        <dbReference type="Proteomes" id="UP000255091"/>
    </source>
</evidence>